<keyword evidence="3" id="KW-1185">Reference proteome</keyword>
<feature type="compositionally biased region" description="Basic and acidic residues" evidence="1">
    <location>
        <begin position="168"/>
        <end position="178"/>
    </location>
</feature>
<organism evidence="2 3">
    <name type="scientific">Teratosphaeria destructans</name>
    <dbReference type="NCBI Taxonomy" id="418781"/>
    <lineage>
        <taxon>Eukaryota</taxon>
        <taxon>Fungi</taxon>
        <taxon>Dikarya</taxon>
        <taxon>Ascomycota</taxon>
        <taxon>Pezizomycotina</taxon>
        <taxon>Dothideomycetes</taxon>
        <taxon>Dothideomycetidae</taxon>
        <taxon>Mycosphaerellales</taxon>
        <taxon>Teratosphaeriaceae</taxon>
        <taxon>Teratosphaeria</taxon>
    </lineage>
</organism>
<evidence type="ECO:0000313" key="2">
    <source>
        <dbReference type="EMBL" id="KAH9827010.1"/>
    </source>
</evidence>
<feature type="compositionally biased region" description="Basic residues" evidence="1">
    <location>
        <begin position="84"/>
        <end position="95"/>
    </location>
</feature>
<feature type="compositionally biased region" description="Acidic residues" evidence="1">
    <location>
        <begin position="262"/>
        <end position="278"/>
    </location>
</feature>
<evidence type="ECO:0000313" key="3">
    <source>
        <dbReference type="Proteomes" id="UP001138500"/>
    </source>
</evidence>
<dbReference type="AlphaFoldDB" id="A0A9W7SR58"/>
<sequence>MPSHCLRLAEQLTFASDRILWKYTAPLTSSHRAAHIIHHGAQAQIDARGHATTKKREAEVLKAQSPAKVTKNASPAKRTPGKTPTRKTRTRKTPTRKMTDMQESMAKSATESGKKTASPAKPVSKKTTGSAKVNPDDDDDDPLGTKGLYVTAPASPPKRAATKKRSSGVKDKTYKDDHDPGDDAVEDEPEPERPRRAARKGSVYKPDGQSEEDDEPQLPVKRARGRPRKDGTVAASSSKKTTAKGGTPGRPKKKVAVRVEEALEEAMLDVDAPDEDQDQDGRPTIANDPGAQQPRKPSRSPAKTSADPAAQPGPILDNAQTRLTIPRASPAKGRGTAGPSLVTKPTPKRLKTAMTVTPRRGSGDSLGSFDSACEAAASAAQLRREAEAAAKLIAQQAKEGGGDKSPSRISTSRPRCPTSPSDNAGPLPSRTSPSPPPRPPPDRSGITGPPFGDRQRLQAVLRRVATAEEQRVFDGYEGRVVVLPRKYY</sequence>
<dbReference type="Proteomes" id="UP001138500">
    <property type="component" value="Unassembled WGS sequence"/>
</dbReference>
<proteinExistence type="predicted"/>
<reference evidence="2 3" key="2">
    <citation type="journal article" date="2021" name="Curr. Genet.">
        <title>Genetic response to nitrogen starvation in the aggressive Eucalyptus foliar pathogen Teratosphaeria destructans.</title>
        <authorList>
            <person name="Havenga M."/>
            <person name="Wingfield B.D."/>
            <person name="Wingfield M.J."/>
            <person name="Dreyer L.L."/>
            <person name="Roets F."/>
            <person name="Aylward J."/>
        </authorList>
    </citation>
    <scope>NUCLEOTIDE SEQUENCE [LARGE SCALE GENOMIC DNA]</scope>
    <source>
        <strain evidence="2">CMW44962</strain>
    </source>
</reference>
<name>A0A9W7SR58_9PEZI</name>
<feature type="compositionally biased region" description="Low complexity" evidence="1">
    <location>
        <begin position="371"/>
        <end position="381"/>
    </location>
</feature>
<feature type="region of interest" description="Disordered" evidence="1">
    <location>
        <begin position="44"/>
        <end position="457"/>
    </location>
</feature>
<reference evidence="2 3" key="1">
    <citation type="journal article" date="2018" name="IMA Fungus">
        <title>IMA Genome-F 10: Nine draft genome sequences of Claviceps purpurea s.lat., including C. arundinis, C. humidiphila, and C. cf. spartinae, pseudomolecules for the pitch canker pathogen Fusarium circinatum, draft genome of Davidsoniella eucalypti, Grosmannia galeiformis, Quambalaria eucalypti, and Teratosphaeria destructans.</title>
        <authorList>
            <person name="Wingfield B.D."/>
            <person name="Liu M."/>
            <person name="Nguyen H.D."/>
            <person name="Lane F.A."/>
            <person name="Morgan S.W."/>
            <person name="De Vos L."/>
            <person name="Wilken P.M."/>
            <person name="Duong T.A."/>
            <person name="Aylward J."/>
            <person name="Coetzee M.P."/>
            <person name="Dadej K."/>
            <person name="De Beer Z.W."/>
            <person name="Findlay W."/>
            <person name="Havenga M."/>
            <person name="Kolarik M."/>
            <person name="Menzies J.G."/>
            <person name="Naidoo K."/>
            <person name="Pochopski O."/>
            <person name="Shoukouhi P."/>
            <person name="Santana Q.C."/>
            <person name="Seifert K.A."/>
            <person name="Soal N."/>
            <person name="Steenkamp E.T."/>
            <person name="Tatham C.T."/>
            <person name="van der Nest M.A."/>
            <person name="Wingfield M.J."/>
        </authorList>
    </citation>
    <scope>NUCLEOTIDE SEQUENCE [LARGE SCALE GENOMIC DNA]</scope>
    <source>
        <strain evidence="2">CMW44962</strain>
    </source>
</reference>
<feature type="compositionally biased region" description="Low complexity" evidence="1">
    <location>
        <begin position="407"/>
        <end position="432"/>
    </location>
</feature>
<accession>A0A9W7SR58</accession>
<comment type="caution">
    <text evidence="2">The sequence shown here is derived from an EMBL/GenBank/DDBJ whole genome shotgun (WGS) entry which is preliminary data.</text>
</comment>
<dbReference type="EMBL" id="RIBY02001928">
    <property type="protein sequence ID" value="KAH9827010.1"/>
    <property type="molecule type" value="Genomic_DNA"/>
</dbReference>
<gene>
    <name evidence="2" type="ORF">Tdes44962_MAKER09875</name>
</gene>
<evidence type="ECO:0000256" key="1">
    <source>
        <dbReference type="SAM" id="MobiDB-lite"/>
    </source>
</evidence>
<dbReference type="OrthoDB" id="10674276at2759"/>
<feature type="compositionally biased region" description="Low complexity" evidence="1">
    <location>
        <begin position="389"/>
        <end position="398"/>
    </location>
</feature>
<feature type="compositionally biased region" description="Polar residues" evidence="1">
    <location>
        <begin position="101"/>
        <end position="111"/>
    </location>
</feature>
<protein>
    <submittedName>
        <fullName evidence="2">Uncharacterized protein</fullName>
    </submittedName>
</protein>
<feature type="compositionally biased region" description="Acidic residues" evidence="1">
    <location>
        <begin position="179"/>
        <end position="190"/>
    </location>
</feature>